<organism evidence="2 3">
    <name type="scientific">Arthrobacter jiangjiafuii</name>
    <dbReference type="NCBI Taxonomy" id="2817475"/>
    <lineage>
        <taxon>Bacteria</taxon>
        <taxon>Bacillati</taxon>
        <taxon>Actinomycetota</taxon>
        <taxon>Actinomycetes</taxon>
        <taxon>Micrococcales</taxon>
        <taxon>Micrococcaceae</taxon>
        <taxon>Arthrobacter</taxon>
    </lineage>
</organism>
<dbReference type="InterPro" id="IPR009781">
    <property type="entry name" value="DUF1345"/>
</dbReference>
<protein>
    <submittedName>
        <fullName evidence="2">DUF1345 domain-containing protein</fullName>
    </submittedName>
</protein>
<feature type="transmembrane region" description="Helical" evidence="1">
    <location>
        <begin position="128"/>
        <end position="151"/>
    </location>
</feature>
<feature type="transmembrane region" description="Helical" evidence="1">
    <location>
        <begin position="202"/>
        <end position="221"/>
    </location>
</feature>
<evidence type="ECO:0000313" key="2">
    <source>
        <dbReference type="EMBL" id="QWC10382.1"/>
    </source>
</evidence>
<sequence length="222" mass="23367">MSSQPPPGVPALASDRRRSLTALAVALPSGAVTFTAYILVNPVRLTVNTATLTAFIFWIAYAAVWLTLTHRVFAPADSSTLRAWLQASATRTGRLPTVNIQASLLATAAVALDLFLPGLVTSNLANGLTVVVVLSAWLVTVSTYAVHYARLDGAGDAFELPGPASAVFTDYYYLAAQIATTFSSSDINVLTARARAAVTGQAFIGFAFSTFIIALLIAILFP</sequence>
<keyword evidence="1" id="KW-0812">Transmembrane</keyword>
<dbReference type="Pfam" id="PF07077">
    <property type="entry name" value="DUF1345"/>
    <property type="match status" value="1"/>
</dbReference>
<name>A0A975R0M7_9MICC</name>
<dbReference type="Proteomes" id="UP000676885">
    <property type="component" value="Chromosome"/>
</dbReference>
<feature type="transmembrane region" description="Helical" evidence="1">
    <location>
        <begin position="20"/>
        <end position="40"/>
    </location>
</feature>
<feature type="transmembrane region" description="Helical" evidence="1">
    <location>
        <begin position="47"/>
        <end position="68"/>
    </location>
</feature>
<dbReference type="EMBL" id="CP076022">
    <property type="protein sequence ID" value="QWC10382.1"/>
    <property type="molecule type" value="Genomic_DNA"/>
</dbReference>
<reference evidence="2 3" key="1">
    <citation type="submission" date="2021-05" db="EMBL/GenBank/DDBJ databases">
        <title>Novel species in genus Arthrobacter.</title>
        <authorList>
            <person name="Zhang G."/>
        </authorList>
    </citation>
    <scope>NUCLEOTIDE SEQUENCE [LARGE SCALE GENOMIC DNA]</scope>
    <source>
        <strain evidence="3">zg-ZUI227</strain>
    </source>
</reference>
<proteinExistence type="predicted"/>
<dbReference type="RefSeq" id="WP_210231426.1">
    <property type="nucleotide sequence ID" value="NZ_CP076022.1"/>
</dbReference>
<keyword evidence="1" id="KW-0472">Membrane</keyword>
<accession>A0A975R0M7</accession>
<evidence type="ECO:0000313" key="3">
    <source>
        <dbReference type="Proteomes" id="UP000676885"/>
    </source>
</evidence>
<dbReference type="AlphaFoldDB" id="A0A975R0M7"/>
<keyword evidence="3" id="KW-1185">Reference proteome</keyword>
<keyword evidence="1" id="KW-1133">Transmembrane helix</keyword>
<gene>
    <name evidence="2" type="ORF">KKR91_01625</name>
</gene>
<evidence type="ECO:0000256" key="1">
    <source>
        <dbReference type="SAM" id="Phobius"/>
    </source>
</evidence>
<dbReference type="KEGG" id="ajg:KKR91_01625"/>